<keyword evidence="3 5" id="KW-0479">Metal-binding</keyword>
<feature type="signal peptide" evidence="7">
    <location>
        <begin position="1"/>
        <end position="23"/>
    </location>
</feature>
<dbReference type="OrthoDB" id="1470350at2759"/>
<dbReference type="InterPro" id="IPR036396">
    <property type="entry name" value="Cyt_P450_sf"/>
</dbReference>
<evidence type="ECO:0000256" key="1">
    <source>
        <dbReference type="ARBA" id="ARBA00001971"/>
    </source>
</evidence>
<dbReference type="InterPro" id="IPR002401">
    <property type="entry name" value="Cyt_P450_E_grp-I"/>
</dbReference>
<evidence type="ECO:0000313" key="8">
    <source>
        <dbReference type="EMBL" id="PNS15035.1"/>
    </source>
</evidence>
<dbReference type="PANTHER" id="PTHR24305:SF166">
    <property type="entry name" value="CYTOCHROME P450 12A4, MITOCHONDRIAL-RELATED"/>
    <property type="match status" value="1"/>
</dbReference>
<evidence type="ECO:0000256" key="3">
    <source>
        <dbReference type="ARBA" id="ARBA00022723"/>
    </source>
</evidence>
<dbReference type="GO" id="GO:0004497">
    <property type="term" value="F:monooxygenase activity"/>
    <property type="evidence" value="ECO:0007669"/>
    <property type="project" value="UniProtKB-KW"/>
</dbReference>
<dbReference type="PANTHER" id="PTHR24305">
    <property type="entry name" value="CYTOCHROME P450"/>
    <property type="match status" value="1"/>
</dbReference>
<reference evidence="8 9" key="1">
    <citation type="submission" date="2017-06" db="EMBL/GenBank/DDBJ databases">
        <title>Draft genome sequence of a variant of Elsinoe murrayae.</title>
        <authorList>
            <person name="Cheng Q."/>
        </authorList>
    </citation>
    <scope>NUCLEOTIDE SEQUENCE [LARGE SCALE GENOMIC DNA]</scope>
    <source>
        <strain evidence="8 9">CQ-2017a</strain>
    </source>
</reference>
<gene>
    <name evidence="8" type="ORF">CAC42_2264</name>
</gene>
<comment type="cofactor">
    <cofactor evidence="1 5">
        <name>heme</name>
        <dbReference type="ChEBI" id="CHEBI:30413"/>
    </cofactor>
</comment>
<sequence>MLVHIAISVALLVCISFLRSVTALRRHIREAQDSGIPHVITPIYYFNLIWLLSQRLVIPVLRKLPPTWTGLWLDVIQSSWAFRTGHRTFERVGSDTFIAVAPGKNLLFTADPDVISQVGARRLDFPKETDSHLYRRLTLFGSSIVTAEGEAWRRQRKIVAPSFSDRSNGLVFEESLRQAQFMLKSWTARGPILPKIAEDILRLSLYVICRAGFGVKNSWPGLEHEHDSVDPEDVDLIDLQKGRDMDFLTTLGGLLEHLIKILFIPSKLLARLPFRFAKEAHTVHANWTYYLSELYNAKQTATQSSTTSPGTIDLMGNMIHQSLSPDKDSLPLTKSEVIGNAFVFLMAGHETSAHTIQTCILQLAMNPHIQRLLQRDLDSILGSRPISEWSYESDFPRLNDGWAGAVMCESLRLVPSVINVPKVTVATTTINVEGRKCVIAPGTDVWLSVAGVGRNPRYWPLANGKMVGEEGAGEDDLGSWRAERWMAKGEMFRPVKGAFIPFSEGQRSCIGQRFARVEIVAVLAAIFKEWSVELVVDGLKEADEERKREIFEEASKKAAKTFLDGCTIAMTMRFSKGEIPIRLVRRGQESFSGL</sequence>
<dbReference type="InterPro" id="IPR001128">
    <property type="entry name" value="Cyt_P450"/>
</dbReference>
<feature type="binding site" description="axial binding residue" evidence="5">
    <location>
        <position position="509"/>
    </location>
    <ligand>
        <name>heme</name>
        <dbReference type="ChEBI" id="CHEBI:30413"/>
    </ligand>
    <ligandPart>
        <name>Fe</name>
        <dbReference type="ChEBI" id="CHEBI:18248"/>
    </ligandPart>
</feature>
<evidence type="ECO:0000256" key="5">
    <source>
        <dbReference type="PIRSR" id="PIRSR602401-1"/>
    </source>
</evidence>
<comment type="similarity">
    <text evidence="2 6">Belongs to the cytochrome P450 family.</text>
</comment>
<dbReference type="SUPFAM" id="SSF48264">
    <property type="entry name" value="Cytochrome P450"/>
    <property type="match status" value="1"/>
</dbReference>
<dbReference type="PRINTS" id="PR00385">
    <property type="entry name" value="P450"/>
</dbReference>
<dbReference type="GO" id="GO:0005506">
    <property type="term" value="F:iron ion binding"/>
    <property type="evidence" value="ECO:0007669"/>
    <property type="project" value="InterPro"/>
</dbReference>
<dbReference type="PRINTS" id="PR00463">
    <property type="entry name" value="EP450I"/>
</dbReference>
<evidence type="ECO:0000256" key="4">
    <source>
        <dbReference type="ARBA" id="ARBA00023004"/>
    </source>
</evidence>
<dbReference type="GO" id="GO:0016705">
    <property type="term" value="F:oxidoreductase activity, acting on paired donors, with incorporation or reduction of molecular oxygen"/>
    <property type="evidence" value="ECO:0007669"/>
    <property type="project" value="InterPro"/>
</dbReference>
<dbReference type="Proteomes" id="UP000243797">
    <property type="component" value="Unassembled WGS sequence"/>
</dbReference>
<dbReference type="Gene3D" id="1.10.630.10">
    <property type="entry name" value="Cytochrome P450"/>
    <property type="match status" value="1"/>
</dbReference>
<keyword evidence="4 5" id="KW-0408">Iron</keyword>
<comment type="caution">
    <text evidence="8">The sequence shown here is derived from an EMBL/GenBank/DDBJ whole genome shotgun (WGS) entry which is preliminary data.</text>
</comment>
<feature type="chain" id="PRO_5014451647" evidence="7">
    <location>
        <begin position="24"/>
        <end position="594"/>
    </location>
</feature>
<dbReference type="PROSITE" id="PS00086">
    <property type="entry name" value="CYTOCHROME_P450"/>
    <property type="match status" value="1"/>
</dbReference>
<organism evidence="8 9">
    <name type="scientific">Sphaceloma murrayae</name>
    <dbReference type="NCBI Taxonomy" id="2082308"/>
    <lineage>
        <taxon>Eukaryota</taxon>
        <taxon>Fungi</taxon>
        <taxon>Dikarya</taxon>
        <taxon>Ascomycota</taxon>
        <taxon>Pezizomycotina</taxon>
        <taxon>Dothideomycetes</taxon>
        <taxon>Dothideomycetidae</taxon>
        <taxon>Myriangiales</taxon>
        <taxon>Elsinoaceae</taxon>
        <taxon>Sphaceloma</taxon>
    </lineage>
</organism>
<evidence type="ECO:0000256" key="6">
    <source>
        <dbReference type="RuleBase" id="RU000461"/>
    </source>
</evidence>
<dbReference type="InterPro" id="IPR017972">
    <property type="entry name" value="Cyt_P450_CS"/>
</dbReference>
<dbReference type="AlphaFoldDB" id="A0A2K1QIQ5"/>
<accession>A0A2K1QIQ5</accession>
<keyword evidence="9" id="KW-1185">Reference proteome</keyword>
<dbReference type="InParanoid" id="A0A2K1QIQ5"/>
<dbReference type="EMBL" id="NKHZ01000081">
    <property type="protein sequence ID" value="PNS15035.1"/>
    <property type="molecule type" value="Genomic_DNA"/>
</dbReference>
<evidence type="ECO:0000313" key="9">
    <source>
        <dbReference type="Proteomes" id="UP000243797"/>
    </source>
</evidence>
<evidence type="ECO:0000256" key="7">
    <source>
        <dbReference type="SAM" id="SignalP"/>
    </source>
</evidence>
<dbReference type="InterPro" id="IPR050121">
    <property type="entry name" value="Cytochrome_P450_monoxygenase"/>
</dbReference>
<keyword evidence="7" id="KW-0732">Signal</keyword>
<proteinExistence type="inferred from homology"/>
<name>A0A2K1QIQ5_9PEZI</name>
<evidence type="ECO:0000256" key="2">
    <source>
        <dbReference type="ARBA" id="ARBA00010617"/>
    </source>
</evidence>
<dbReference type="Pfam" id="PF00067">
    <property type="entry name" value="p450"/>
    <property type="match status" value="1"/>
</dbReference>
<protein>
    <submittedName>
        <fullName evidence="8">Tryprostatin B 6-hydroxylase</fullName>
    </submittedName>
</protein>
<keyword evidence="6" id="KW-0503">Monooxygenase</keyword>
<dbReference type="GO" id="GO:0020037">
    <property type="term" value="F:heme binding"/>
    <property type="evidence" value="ECO:0007669"/>
    <property type="project" value="InterPro"/>
</dbReference>
<dbReference type="STRING" id="2082308.A0A2K1QIQ5"/>
<keyword evidence="6" id="KW-0560">Oxidoreductase</keyword>
<keyword evidence="5 6" id="KW-0349">Heme</keyword>